<name>A0A4D6MY54_VIGUN</name>
<gene>
    <name evidence="8" type="ORF">DEO72_LG8g2848</name>
</gene>
<dbReference type="SUPFAM" id="SSF47459">
    <property type="entry name" value="HLH, helix-loop-helix DNA-binding domain"/>
    <property type="match status" value="1"/>
</dbReference>
<organism evidence="8 9">
    <name type="scientific">Vigna unguiculata</name>
    <name type="common">Cowpea</name>
    <dbReference type="NCBI Taxonomy" id="3917"/>
    <lineage>
        <taxon>Eukaryota</taxon>
        <taxon>Viridiplantae</taxon>
        <taxon>Streptophyta</taxon>
        <taxon>Embryophyta</taxon>
        <taxon>Tracheophyta</taxon>
        <taxon>Spermatophyta</taxon>
        <taxon>Magnoliopsida</taxon>
        <taxon>eudicotyledons</taxon>
        <taxon>Gunneridae</taxon>
        <taxon>Pentapetalae</taxon>
        <taxon>rosids</taxon>
        <taxon>fabids</taxon>
        <taxon>Fabales</taxon>
        <taxon>Fabaceae</taxon>
        <taxon>Papilionoideae</taxon>
        <taxon>50 kb inversion clade</taxon>
        <taxon>NPAAA clade</taxon>
        <taxon>indigoferoid/millettioid clade</taxon>
        <taxon>Phaseoleae</taxon>
        <taxon>Vigna</taxon>
    </lineage>
</organism>
<evidence type="ECO:0000256" key="4">
    <source>
        <dbReference type="ARBA" id="ARBA00023242"/>
    </source>
</evidence>
<dbReference type="Gene3D" id="4.10.280.10">
    <property type="entry name" value="Helix-loop-helix DNA-binding domain"/>
    <property type="match status" value="1"/>
</dbReference>
<dbReference type="AlphaFoldDB" id="A0A4D6MY54"/>
<feature type="coiled-coil region" evidence="5">
    <location>
        <begin position="191"/>
        <end position="218"/>
    </location>
</feature>
<feature type="domain" description="BHLH" evidence="7">
    <location>
        <begin position="152"/>
        <end position="201"/>
    </location>
</feature>
<dbReference type="Proteomes" id="UP000501690">
    <property type="component" value="Linkage Group LG8"/>
</dbReference>
<evidence type="ECO:0000256" key="2">
    <source>
        <dbReference type="ARBA" id="ARBA00023015"/>
    </source>
</evidence>
<evidence type="ECO:0000259" key="7">
    <source>
        <dbReference type="PROSITE" id="PS50888"/>
    </source>
</evidence>
<feature type="compositionally biased region" description="Basic and acidic residues" evidence="6">
    <location>
        <begin position="129"/>
        <end position="141"/>
    </location>
</feature>
<dbReference type="PROSITE" id="PS50888">
    <property type="entry name" value="BHLH"/>
    <property type="match status" value="1"/>
</dbReference>
<reference evidence="8 9" key="1">
    <citation type="submission" date="2019-04" db="EMBL/GenBank/DDBJ databases">
        <title>An improved genome assembly and genetic linkage map for asparagus bean, Vigna unguiculata ssp. sesquipedialis.</title>
        <authorList>
            <person name="Xia Q."/>
            <person name="Zhang R."/>
            <person name="Dong Y."/>
        </authorList>
    </citation>
    <scope>NUCLEOTIDE SEQUENCE [LARGE SCALE GENOMIC DNA]</scope>
    <source>
        <tissue evidence="8">Leaf</tissue>
    </source>
</reference>
<dbReference type="PANTHER" id="PTHR45959:SF2">
    <property type="entry name" value="BHLH TRANSCRIPTION FACTOR"/>
    <property type="match status" value="1"/>
</dbReference>
<dbReference type="Pfam" id="PF00010">
    <property type="entry name" value="HLH"/>
    <property type="match status" value="1"/>
</dbReference>
<evidence type="ECO:0000256" key="3">
    <source>
        <dbReference type="ARBA" id="ARBA00023163"/>
    </source>
</evidence>
<dbReference type="InterPro" id="IPR011598">
    <property type="entry name" value="bHLH_dom"/>
</dbReference>
<evidence type="ECO:0000256" key="5">
    <source>
        <dbReference type="SAM" id="Coils"/>
    </source>
</evidence>
<dbReference type="EMBL" id="CP039352">
    <property type="protein sequence ID" value="QCE04807.1"/>
    <property type="molecule type" value="Genomic_DNA"/>
</dbReference>
<evidence type="ECO:0000313" key="8">
    <source>
        <dbReference type="EMBL" id="QCE04807.1"/>
    </source>
</evidence>
<dbReference type="InterPro" id="IPR052610">
    <property type="entry name" value="bHLH_transcription_regulator"/>
</dbReference>
<evidence type="ECO:0000313" key="9">
    <source>
        <dbReference type="Proteomes" id="UP000501690"/>
    </source>
</evidence>
<evidence type="ECO:0000256" key="1">
    <source>
        <dbReference type="ARBA" id="ARBA00004123"/>
    </source>
</evidence>
<keyword evidence="4" id="KW-0539">Nucleus</keyword>
<dbReference type="PANTHER" id="PTHR45959">
    <property type="entry name" value="BHLH TRANSCRIPTION FACTOR"/>
    <property type="match status" value="1"/>
</dbReference>
<keyword evidence="2" id="KW-0805">Transcription regulation</keyword>
<evidence type="ECO:0000256" key="6">
    <source>
        <dbReference type="SAM" id="MobiDB-lite"/>
    </source>
</evidence>
<dbReference type="SMART" id="SM00353">
    <property type="entry name" value="HLH"/>
    <property type="match status" value="1"/>
</dbReference>
<dbReference type="GO" id="GO:0046983">
    <property type="term" value="F:protein dimerization activity"/>
    <property type="evidence" value="ECO:0007669"/>
    <property type="project" value="InterPro"/>
</dbReference>
<proteinExistence type="predicted"/>
<keyword evidence="9" id="KW-1185">Reference proteome</keyword>
<accession>A0A4D6MY54</accession>
<protein>
    <submittedName>
        <fullName evidence="8">Transcription factor MYC2</fullName>
    </submittedName>
</protein>
<feature type="region of interest" description="Disordered" evidence="6">
    <location>
        <begin position="125"/>
        <end position="155"/>
    </location>
</feature>
<sequence>MAPKGVPHRSVWASPLNSITIYKLHYSHVPGLMDKMDDESWQRWVSILEESDWHILSDFDMNSVGEEFNGDSSRVPAEESCKKSNFSSLLEENTGFDMPSLTQHASPQKPKSCVLSFEDSTSKKTTWKHVGDNSKQTEGKSRKPLKRERNSSQTLDHIMAERKRRENITKMFIALSALIPGLKKTDKVSVLTKAIEYVKCLEQRVKDLEKEKEKRKIESEGCMKVRKSNMVGYEFSYEGDDDDDKATKKCWKVEARVAGKDVLIRVTCEMKRNIVQNVMAKLQAHNLSVVCSNVLPFGNSALTITSIAEMNPKVTMKVDNLVKTLTEDLSKCCNLQ</sequence>
<keyword evidence="5" id="KW-0175">Coiled coil</keyword>
<comment type="subcellular location">
    <subcellularLocation>
        <location evidence="1">Nucleus</location>
    </subcellularLocation>
</comment>
<dbReference type="GO" id="GO:0005634">
    <property type="term" value="C:nucleus"/>
    <property type="evidence" value="ECO:0007669"/>
    <property type="project" value="UniProtKB-SubCell"/>
</dbReference>
<dbReference type="InterPro" id="IPR036638">
    <property type="entry name" value="HLH_DNA-bd_sf"/>
</dbReference>
<keyword evidence="3" id="KW-0804">Transcription</keyword>